<name>A0AAU7VQC6_9FIRM</name>
<organism evidence="1">
    <name type="scientific">Proteinivorax tanatarense</name>
    <dbReference type="NCBI Taxonomy" id="1260629"/>
    <lineage>
        <taxon>Bacteria</taxon>
        <taxon>Bacillati</taxon>
        <taxon>Bacillota</taxon>
        <taxon>Clostridia</taxon>
        <taxon>Eubacteriales</taxon>
        <taxon>Proteinivoracaceae</taxon>
        <taxon>Proteinivorax</taxon>
    </lineage>
</organism>
<gene>
    <name evidence="1" type="ORF">PRVXT_001186</name>
</gene>
<dbReference type="AlphaFoldDB" id="A0AAU7VQC6"/>
<evidence type="ECO:0000313" key="1">
    <source>
        <dbReference type="EMBL" id="XBX76018.1"/>
    </source>
</evidence>
<sequence length="143" mass="15994">MGYKINLVCKKKKWANLGSFIEGQILCNGHPLKKTFSSLDFHIPTWITPQQIILTIGTCKIIQIPEGAINQKNTKSADISIPPTNDVTLFIKTNLFLNQANLQDNLVIEVNKERFSLANAKNLIPIASQNPGRYFIDLSNILS</sequence>
<dbReference type="EMBL" id="CP158367">
    <property type="protein sequence ID" value="XBX76018.1"/>
    <property type="molecule type" value="Genomic_DNA"/>
</dbReference>
<protein>
    <submittedName>
        <fullName evidence="1">Uncharacterized protein</fullName>
    </submittedName>
</protein>
<proteinExistence type="predicted"/>
<dbReference type="RefSeq" id="WP_350344753.1">
    <property type="nucleotide sequence ID" value="NZ_CP158367.1"/>
</dbReference>
<reference evidence="1" key="1">
    <citation type="journal article" date="2013" name="Extremophiles">
        <title>Proteinivorax tanatarense gen. nov., sp. nov., an anaerobic, haloalkaliphilic, proteolytic bacterium isolated from a decaying algal bloom, and proposal of Proteinivoraceae fam. nov.</title>
        <authorList>
            <person name="Kevbrin V."/>
            <person name="Boltyanskaya Y."/>
            <person name="Zhilina T."/>
            <person name="Kolganova T."/>
            <person name="Lavrentjeva E."/>
            <person name="Kuznetsov B."/>
        </authorList>
    </citation>
    <scope>NUCLEOTIDE SEQUENCE</scope>
    <source>
        <strain evidence="1">Z-910T</strain>
    </source>
</reference>
<reference evidence="1" key="2">
    <citation type="submission" date="2024-06" db="EMBL/GenBank/DDBJ databases">
        <authorList>
            <person name="Petrova K.O."/>
            <person name="Toshchakov S.V."/>
            <person name="Boltjanskaja Y.V."/>
            <person name="Kevbrin V."/>
        </authorList>
    </citation>
    <scope>NUCLEOTIDE SEQUENCE</scope>
    <source>
        <strain evidence="1">Z-910T</strain>
    </source>
</reference>
<accession>A0AAU7VQC6</accession>